<name>A0AA45WPC0_9AQUI</name>
<protein>
    <submittedName>
        <fullName evidence="2">Uncharacterized protein</fullName>
    </submittedName>
</protein>
<evidence type="ECO:0000313" key="2">
    <source>
        <dbReference type="EMBL" id="SMP20718.1"/>
    </source>
</evidence>
<organism evidence="2 3">
    <name type="scientific">Venenivibrio stagnispumantis</name>
    <dbReference type="NCBI Taxonomy" id="407998"/>
    <lineage>
        <taxon>Bacteria</taxon>
        <taxon>Pseudomonadati</taxon>
        <taxon>Aquificota</taxon>
        <taxon>Aquificia</taxon>
        <taxon>Aquificales</taxon>
        <taxon>Hydrogenothermaceae</taxon>
        <taxon>Venenivibrio</taxon>
    </lineage>
</organism>
<sequence>MNIAVLISVLVVIAVLIISLLFHIAIVVLLIWAINTIFNANIEYNFTNIVAGIVIIFILRWILKRK</sequence>
<dbReference type="EMBL" id="FXTX01000021">
    <property type="protein sequence ID" value="SMP20718.1"/>
    <property type="molecule type" value="Genomic_DNA"/>
</dbReference>
<feature type="transmembrane region" description="Helical" evidence="1">
    <location>
        <begin position="7"/>
        <end position="34"/>
    </location>
</feature>
<dbReference type="Proteomes" id="UP001157947">
    <property type="component" value="Unassembled WGS sequence"/>
</dbReference>
<reference evidence="2" key="1">
    <citation type="submission" date="2017-05" db="EMBL/GenBank/DDBJ databases">
        <authorList>
            <person name="Varghese N."/>
            <person name="Submissions S."/>
        </authorList>
    </citation>
    <scope>NUCLEOTIDE SEQUENCE</scope>
    <source>
        <strain evidence="2">DSM 18763</strain>
    </source>
</reference>
<proteinExistence type="predicted"/>
<feature type="transmembrane region" description="Helical" evidence="1">
    <location>
        <begin position="46"/>
        <end position="63"/>
    </location>
</feature>
<accession>A0AA45WPC0</accession>
<evidence type="ECO:0000313" key="3">
    <source>
        <dbReference type="Proteomes" id="UP001157947"/>
    </source>
</evidence>
<dbReference type="AlphaFoldDB" id="A0AA45WPC0"/>
<evidence type="ECO:0000256" key="1">
    <source>
        <dbReference type="SAM" id="Phobius"/>
    </source>
</evidence>
<gene>
    <name evidence="2" type="ORF">SAMN06264868_12111</name>
</gene>
<keyword evidence="1" id="KW-0472">Membrane</keyword>
<keyword evidence="1" id="KW-1133">Transmembrane helix</keyword>
<dbReference type="RefSeq" id="WP_265134378.1">
    <property type="nucleotide sequence ID" value="NZ_FXTX01000021.1"/>
</dbReference>
<keyword evidence="3" id="KW-1185">Reference proteome</keyword>
<comment type="caution">
    <text evidence="2">The sequence shown here is derived from an EMBL/GenBank/DDBJ whole genome shotgun (WGS) entry which is preliminary data.</text>
</comment>
<keyword evidence="1" id="KW-0812">Transmembrane</keyword>